<keyword evidence="1" id="KW-0472">Membrane</keyword>
<keyword evidence="1" id="KW-1133">Transmembrane helix</keyword>
<keyword evidence="3" id="KW-1185">Reference proteome</keyword>
<reference evidence="2 3" key="1">
    <citation type="journal article" date="2020" name="Nat. Commun.">
        <title>Genome of Tripterygium wilfordii and identification of cytochrome P450 involved in triptolide biosynthesis.</title>
        <authorList>
            <person name="Tu L."/>
            <person name="Su P."/>
            <person name="Zhang Z."/>
            <person name="Gao L."/>
            <person name="Wang J."/>
            <person name="Hu T."/>
            <person name="Zhou J."/>
            <person name="Zhang Y."/>
            <person name="Zhao Y."/>
            <person name="Liu Y."/>
            <person name="Song Y."/>
            <person name="Tong Y."/>
            <person name="Lu Y."/>
            <person name="Yang J."/>
            <person name="Xu C."/>
            <person name="Jia M."/>
            <person name="Peters R.J."/>
            <person name="Huang L."/>
            <person name="Gao W."/>
        </authorList>
    </citation>
    <scope>NUCLEOTIDE SEQUENCE [LARGE SCALE GENOMIC DNA]</scope>
    <source>
        <strain evidence="3">cv. XIE 37</strain>
        <tissue evidence="2">Leaf</tissue>
    </source>
</reference>
<feature type="transmembrane region" description="Helical" evidence="1">
    <location>
        <begin position="439"/>
        <end position="458"/>
    </location>
</feature>
<gene>
    <name evidence="2" type="ORF">HS088_TW12G00371</name>
</gene>
<dbReference type="EMBL" id="JAAARO010000012">
    <property type="protein sequence ID" value="KAF5739170.1"/>
    <property type="molecule type" value="Genomic_DNA"/>
</dbReference>
<evidence type="ECO:0008006" key="4">
    <source>
        <dbReference type="Google" id="ProtNLM"/>
    </source>
</evidence>
<sequence length="552" mass="61678">MASLLSLRLTILFQHSHSPCSNNKQNANASPSHSSKLNKKEQGLYIFSKGHPSLKFWLVRYEASRCISSRILSSMVSSICSDHPDGENEASMARAHGIGIEYNRVNCLVWVLHESARNFSLSVESLELTGSDAELSMAWNGKDVNEWHRRIAYLVAIYALLKMAIEMEVLLSHDRHNNPSPVREILTPKMNMVGEYIESQLGSRHAALVSWFRVVELPLSVEKLYQLASEAGFELDFLSHFGAKVLTGEKGEELEFWIGLAQKKLTAAFHNDGVILHTQSSHKKVQADCLATLGLFSYLGRKTREFLCKMGIKDLDELVKDFLSQSLLTVCLEDYWAAYDRSGELPKVAKISAYDSTQPAGPKVADKLSGVLEEQVQSTLFPQGCLIDISQQGSMLREAASSSRAITSAEVSCPPKTNSMHENLLQKYSVKLASTSTNIWMGTHLLFLDIMIALELLLKRLRGHRITNRERKKLRTTMNDIASLIPITILMLLPVSAVGHAAMLAAIKKYMPSLIPSPYSCKRLDVVKQLNRTKKMDVRSWSNLQDSSSKTP</sequence>
<dbReference type="GO" id="GO:0005743">
    <property type="term" value="C:mitochondrial inner membrane"/>
    <property type="evidence" value="ECO:0007669"/>
    <property type="project" value="InterPro"/>
</dbReference>
<evidence type="ECO:0000256" key="1">
    <source>
        <dbReference type="SAM" id="Phobius"/>
    </source>
</evidence>
<organism evidence="2 3">
    <name type="scientific">Tripterygium wilfordii</name>
    <name type="common">Thunder God vine</name>
    <dbReference type="NCBI Taxonomy" id="458696"/>
    <lineage>
        <taxon>Eukaryota</taxon>
        <taxon>Viridiplantae</taxon>
        <taxon>Streptophyta</taxon>
        <taxon>Embryophyta</taxon>
        <taxon>Tracheophyta</taxon>
        <taxon>Spermatophyta</taxon>
        <taxon>Magnoliopsida</taxon>
        <taxon>eudicotyledons</taxon>
        <taxon>Gunneridae</taxon>
        <taxon>Pentapetalae</taxon>
        <taxon>rosids</taxon>
        <taxon>fabids</taxon>
        <taxon>Celastrales</taxon>
        <taxon>Celastraceae</taxon>
        <taxon>Tripterygium</taxon>
    </lineage>
</organism>
<evidence type="ECO:0000313" key="3">
    <source>
        <dbReference type="Proteomes" id="UP000593562"/>
    </source>
</evidence>
<dbReference type="GO" id="GO:0030003">
    <property type="term" value="P:intracellular monoatomic cation homeostasis"/>
    <property type="evidence" value="ECO:0007669"/>
    <property type="project" value="TreeGrafter"/>
</dbReference>
<dbReference type="InParanoid" id="A0A7J7CYN5"/>
<accession>A0A7J7CYN5</accession>
<dbReference type="InterPro" id="IPR044202">
    <property type="entry name" value="LETM1/MDM38-like"/>
</dbReference>
<proteinExistence type="predicted"/>
<dbReference type="AlphaFoldDB" id="A0A7J7CYN5"/>
<name>A0A7J7CYN5_TRIWF</name>
<comment type="caution">
    <text evidence="2">The sequence shown here is derived from an EMBL/GenBank/DDBJ whole genome shotgun (WGS) entry which is preliminary data.</text>
</comment>
<dbReference type="Proteomes" id="UP000593562">
    <property type="component" value="Unassembled WGS sequence"/>
</dbReference>
<dbReference type="PANTHER" id="PTHR14009">
    <property type="entry name" value="LEUCINE ZIPPER-EF-HAND CONTAINING TRANSMEMBRANE PROTEIN"/>
    <property type="match status" value="1"/>
</dbReference>
<keyword evidence="1" id="KW-0812">Transmembrane</keyword>
<protein>
    <recommendedName>
        <fullName evidence="4">LETM1-like protein</fullName>
    </recommendedName>
</protein>
<feature type="transmembrane region" description="Helical" evidence="1">
    <location>
        <begin position="479"/>
        <end position="507"/>
    </location>
</feature>
<dbReference type="PANTHER" id="PTHR14009:SF34">
    <property type="entry name" value="LETM1 RBD DOMAIN-CONTAINING PROTEIN"/>
    <property type="match status" value="1"/>
</dbReference>
<evidence type="ECO:0000313" key="2">
    <source>
        <dbReference type="EMBL" id="KAF5739170.1"/>
    </source>
</evidence>